<protein>
    <recommendedName>
        <fullName evidence="5">Fibrinogen C-terminal domain-containing protein</fullName>
    </recommendedName>
</protein>
<proteinExistence type="predicted"/>
<feature type="compositionally biased region" description="Low complexity" evidence="3">
    <location>
        <begin position="1610"/>
        <end position="1619"/>
    </location>
</feature>
<feature type="compositionally biased region" description="Basic and acidic residues" evidence="3">
    <location>
        <begin position="1016"/>
        <end position="1041"/>
    </location>
</feature>
<feature type="coiled-coil region" evidence="2">
    <location>
        <begin position="69"/>
        <end position="96"/>
    </location>
</feature>
<feature type="compositionally biased region" description="Polar residues" evidence="3">
    <location>
        <begin position="409"/>
        <end position="426"/>
    </location>
</feature>
<feature type="compositionally biased region" description="Polar residues" evidence="3">
    <location>
        <begin position="1179"/>
        <end position="1193"/>
    </location>
</feature>
<feature type="compositionally biased region" description="Basic and acidic residues" evidence="3">
    <location>
        <begin position="113"/>
        <end position="127"/>
    </location>
</feature>
<feature type="chain" id="PRO_5017275502" description="Fibrinogen C-terminal domain-containing protein" evidence="4">
    <location>
        <begin position="24"/>
        <end position="2121"/>
    </location>
</feature>
<feature type="compositionally biased region" description="Basic and acidic residues" evidence="3">
    <location>
        <begin position="1584"/>
        <end position="1609"/>
    </location>
</feature>
<dbReference type="CDD" id="cd00087">
    <property type="entry name" value="FReD"/>
    <property type="match status" value="1"/>
</dbReference>
<dbReference type="PANTHER" id="PTHR19143:SF189">
    <property type="entry name" value="FIBROLEUKIN"/>
    <property type="match status" value="1"/>
</dbReference>
<feature type="compositionally biased region" description="Pro residues" evidence="3">
    <location>
        <begin position="1430"/>
        <end position="1440"/>
    </location>
</feature>
<feature type="region of interest" description="Disordered" evidence="3">
    <location>
        <begin position="1849"/>
        <end position="1884"/>
    </location>
</feature>
<feature type="compositionally biased region" description="Polar residues" evidence="3">
    <location>
        <begin position="761"/>
        <end position="789"/>
    </location>
</feature>
<dbReference type="OrthoDB" id="6514358at2759"/>
<feature type="compositionally biased region" description="Polar residues" evidence="3">
    <location>
        <begin position="1212"/>
        <end position="1231"/>
    </location>
</feature>
<dbReference type="FunFam" id="3.90.215.10:FF:000001">
    <property type="entry name" value="Tenascin isoform 1"/>
    <property type="match status" value="1"/>
</dbReference>
<dbReference type="NCBIfam" id="NF040941">
    <property type="entry name" value="GGGWT_bact"/>
    <property type="match status" value="1"/>
</dbReference>
<dbReference type="PANTHER" id="PTHR19143">
    <property type="entry name" value="FIBRINOGEN/TENASCIN/ANGIOPOEITIN"/>
    <property type="match status" value="1"/>
</dbReference>
<feature type="compositionally biased region" description="Basic and acidic residues" evidence="3">
    <location>
        <begin position="690"/>
        <end position="704"/>
    </location>
</feature>
<feature type="region of interest" description="Disordered" evidence="3">
    <location>
        <begin position="108"/>
        <end position="127"/>
    </location>
</feature>
<accession>A0A3B3HJC6</accession>
<keyword evidence="4" id="KW-0732">Signal</keyword>
<dbReference type="GeneID" id="101171742"/>
<feature type="domain" description="Fibrinogen C-terminal" evidence="5">
    <location>
        <begin position="1884"/>
        <end position="2117"/>
    </location>
</feature>
<feature type="compositionally biased region" description="Low complexity" evidence="3">
    <location>
        <begin position="1042"/>
        <end position="1051"/>
    </location>
</feature>
<feature type="region of interest" description="Disordered" evidence="3">
    <location>
        <begin position="1700"/>
        <end position="1751"/>
    </location>
</feature>
<dbReference type="Bgee" id="ENSORLG00000025609">
    <property type="expression patterns" value="Expressed in muscle tissue and 9 other cell types or tissues"/>
</dbReference>
<dbReference type="InterPro" id="IPR014716">
    <property type="entry name" value="Fibrinogen_a/b/g_C_1"/>
</dbReference>
<feature type="compositionally biased region" description="Polar residues" evidence="3">
    <location>
        <begin position="1058"/>
        <end position="1073"/>
    </location>
</feature>
<dbReference type="PROSITE" id="PS51406">
    <property type="entry name" value="FIBRINOGEN_C_2"/>
    <property type="match status" value="1"/>
</dbReference>
<feature type="compositionally biased region" description="Polar residues" evidence="3">
    <location>
        <begin position="610"/>
        <end position="625"/>
    </location>
</feature>
<name>A0A3B3HJC6_ORYLA</name>
<reference evidence="6" key="3">
    <citation type="submission" date="2025-09" db="UniProtKB">
        <authorList>
            <consortium name="Ensembl"/>
        </authorList>
    </citation>
    <scope>IDENTIFICATION</scope>
    <source>
        <strain evidence="6">Hd-rR</strain>
    </source>
</reference>
<dbReference type="GO" id="GO:0005615">
    <property type="term" value="C:extracellular space"/>
    <property type="evidence" value="ECO:0000318"/>
    <property type="project" value="GO_Central"/>
</dbReference>
<feature type="region of interest" description="Disordered" evidence="3">
    <location>
        <begin position="1206"/>
        <end position="1474"/>
    </location>
</feature>
<feature type="compositionally biased region" description="Low complexity" evidence="3">
    <location>
        <begin position="439"/>
        <end position="450"/>
    </location>
</feature>
<feature type="compositionally biased region" description="Polar residues" evidence="3">
    <location>
        <begin position="1463"/>
        <end position="1474"/>
    </location>
</feature>
<dbReference type="InterPro" id="IPR050373">
    <property type="entry name" value="Fibrinogen_C-term_domain"/>
</dbReference>
<feature type="compositionally biased region" description="Polar residues" evidence="3">
    <location>
        <begin position="640"/>
        <end position="658"/>
    </location>
</feature>
<dbReference type="Gene3D" id="3.90.215.10">
    <property type="entry name" value="Gamma Fibrinogen, chain A, domain 1"/>
    <property type="match status" value="1"/>
</dbReference>
<keyword evidence="2" id="KW-0175">Coiled coil</keyword>
<feature type="compositionally biased region" description="Pro residues" evidence="3">
    <location>
        <begin position="862"/>
        <end position="872"/>
    </location>
</feature>
<feature type="compositionally biased region" description="Polar residues" evidence="3">
    <location>
        <begin position="1496"/>
        <end position="1515"/>
    </location>
</feature>
<feature type="compositionally biased region" description="Basic and acidic residues" evidence="3">
    <location>
        <begin position="510"/>
        <end position="522"/>
    </location>
</feature>
<reference evidence="6" key="2">
    <citation type="submission" date="2025-08" db="UniProtKB">
        <authorList>
            <consortium name="Ensembl"/>
        </authorList>
    </citation>
    <scope>IDENTIFICATION</scope>
    <source>
        <strain evidence="6">Hd-rR</strain>
    </source>
</reference>
<feature type="compositionally biased region" description="Basic and acidic residues" evidence="3">
    <location>
        <begin position="737"/>
        <end position="756"/>
    </location>
</feature>
<dbReference type="Pfam" id="PF00147">
    <property type="entry name" value="Fibrinogen_C"/>
    <property type="match status" value="1"/>
</dbReference>
<evidence type="ECO:0000256" key="4">
    <source>
        <dbReference type="SAM" id="SignalP"/>
    </source>
</evidence>
<gene>
    <name evidence="6" type="primary">LOC101171742</name>
</gene>
<feature type="compositionally biased region" description="Basic and acidic residues" evidence="3">
    <location>
        <begin position="305"/>
        <end position="345"/>
    </location>
</feature>
<evidence type="ECO:0000256" key="1">
    <source>
        <dbReference type="ARBA" id="ARBA00023157"/>
    </source>
</evidence>
<evidence type="ECO:0000259" key="5">
    <source>
        <dbReference type="PROSITE" id="PS51406"/>
    </source>
</evidence>
<feature type="compositionally biased region" description="Basic and acidic residues" evidence="3">
    <location>
        <begin position="949"/>
        <end position="959"/>
    </location>
</feature>
<feature type="compositionally biased region" description="Low complexity" evidence="3">
    <location>
        <begin position="475"/>
        <end position="491"/>
    </location>
</feature>
<dbReference type="KEGG" id="ola:101171742"/>
<dbReference type="InterPro" id="IPR036056">
    <property type="entry name" value="Fibrinogen-like_C"/>
</dbReference>
<feature type="region of interest" description="Disordered" evidence="3">
    <location>
        <begin position="1490"/>
        <end position="1686"/>
    </location>
</feature>
<dbReference type="Ensembl" id="ENSORLT00000045326.1">
    <property type="protein sequence ID" value="ENSORLP00000031828.1"/>
    <property type="gene ID" value="ENSORLG00000025609.1"/>
</dbReference>
<evidence type="ECO:0000313" key="6">
    <source>
        <dbReference type="Ensembl" id="ENSORLP00000031828.1"/>
    </source>
</evidence>
<dbReference type="PROSITE" id="PS00514">
    <property type="entry name" value="FIBRINOGEN_C_1"/>
    <property type="match status" value="1"/>
</dbReference>
<feature type="compositionally biased region" description="Basic and acidic residues" evidence="3">
    <location>
        <begin position="1860"/>
        <end position="1884"/>
    </location>
</feature>
<feature type="compositionally biased region" description="Polar residues" evidence="3">
    <location>
        <begin position="1342"/>
        <end position="1357"/>
    </location>
</feature>
<feature type="compositionally biased region" description="Low complexity" evidence="3">
    <location>
        <begin position="389"/>
        <end position="408"/>
    </location>
</feature>
<feature type="compositionally biased region" description="Basic and acidic residues" evidence="3">
    <location>
        <begin position="1300"/>
        <end position="1325"/>
    </location>
</feature>
<evidence type="ECO:0000313" key="7">
    <source>
        <dbReference type="Proteomes" id="UP000001038"/>
    </source>
</evidence>
<feature type="compositionally biased region" description="Polar residues" evidence="3">
    <location>
        <begin position="1626"/>
        <end position="1641"/>
    </location>
</feature>
<evidence type="ECO:0000256" key="3">
    <source>
        <dbReference type="SAM" id="MobiDB-lite"/>
    </source>
</evidence>
<dbReference type="Proteomes" id="UP000001038">
    <property type="component" value="Chromosome 6"/>
</dbReference>
<feature type="compositionally biased region" description="Polar residues" evidence="3">
    <location>
        <begin position="895"/>
        <end position="907"/>
    </location>
</feature>
<feature type="compositionally biased region" description="Polar residues" evidence="3">
    <location>
        <begin position="1700"/>
        <end position="1710"/>
    </location>
</feature>
<feature type="compositionally biased region" description="Basic and acidic residues" evidence="3">
    <location>
        <begin position="229"/>
        <end position="254"/>
    </location>
</feature>
<feature type="compositionally biased region" description="Basic and acidic residues" evidence="3">
    <location>
        <begin position="1233"/>
        <end position="1243"/>
    </location>
</feature>
<feature type="compositionally biased region" description="Polar residues" evidence="3">
    <location>
        <begin position="673"/>
        <end position="683"/>
    </location>
</feature>
<feature type="region of interest" description="Disordered" evidence="3">
    <location>
        <begin position="190"/>
        <end position="268"/>
    </location>
</feature>
<evidence type="ECO:0000256" key="2">
    <source>
        <dbReference type="SAM" id="Coils"/>
    </source>
</evidence>
<dbReference type="InterPro" id="IPR020837">
    <property type="entry name" value="Fibrinogen_CS"/>
</dbReference>
<organism evidence="6 7">
    <name type="scientific">Oryzias latipes</name>
    <name type="common">Japanese rice fish</name>
    <name type="synonym">Japanese killifish</name>
    <dbReference type="NCBI Taxonomy" id="8090"/>
    <lineage>
        <taxon>Eukaryota</taxon>
        <taxon>Metazoa</taxon>
        <taxon>Chordata</taxon>
        <taxon>Craniata</taxon>
        <taxon>Vertebrata</taxon>
        <taxon>Euteleostomi</taxon>
        <taxon>Actinopterygii</taxon>
        <taxon>Neopterygii</taxon>
        <taxon>Teleostei</taxon>
        <taxon>Neoteleostei</taxon>
        <taxon>Acanthomorphata</taxon>
        <taxon>Ovalentaria</taxon>
        <taxon>Atherinomorphae</taxon>
        <taxon>Beloniformes</taxon>
        <taxon>Adrianichthyidae</taxon>
        <taxon>Oryziinae</taxon>
        <taxon>Oryzias</taxon>
    </lineage>
</organism>
<feature type="region of interest" description="Disordered" evidence="3">
    <location>
        <begin position="293"/>
        <end position="907"/>
    </location>
</feature>
<reference evidence="6 7" key="1">
    <citation type="journal article" date="2007" name="Nature">
        <title>The medaka draft genome and insights into vertebrate genome evolution.</title>
        <authorList>
            <person name="Kasahara M."/>
            <person name="Naruse K."/>
            <person name="Sasaki S."/>
            <person name="Nakatani Y."/>
            <person name="Qu W."/>
            <person name="Ahsan B."/>
            <person name="Yamada T."/>
            <person name="Nagayasu Y."/>
            <person name="Doi K."/>
            <person name="Kasai Y."/>
            <person name="Jindo T."/>
            <person name="Kobayashi D."/>
            <person name="Shimada A."/>
            <person name="Toyoda A."/>
            <person name="Kuroki Y."/>
            <person name="Fujiyama A."/>
            <person name="Sasaki T."/>
            <person name="Shimizu A."/>
            <person name="Asakawa S."/>
            <person name="Shimizu N."/>
            <person name="Hashimoto S."/>
            <person name="Yang J."/>
            <person name="Lee Y."/>
            <person name="Matsushima K."/>
            <person name="Sugano S."/>
            <person name="Sakaizumi M."/>
            <person name="Narita T."/>
            <person name="Ohishi K."/>
            <person name="Haga S."/>
            <person name="Ohta F."/>
            <person name="Nomoto H."/>
            <person name="Nogata K."/>
            <person name="Morishita T."/>
            <person name="Endo T."/>
            <person name="Shin-I T."/>
            <person name="Takeda H."/>
            <person name="Morishita S."/>
            <person name="Kohara Y."/>
        </authorList>
    </citation>
    <scope>NUCLEOTIDE SEQUENCE [LARGE SCALE GENOMIC DNA]</scope>
    <source>
        <strain evidence="6 7">Hd-rR</strain>
    </source>
</reference>
<feature type="signal peptide" evidence="4">
    <location>
        <begin position="1"/>
        <end position="23"/>
    </location>
</feature>
<feature type="compositionally biased region" description="Polar residues" evidence="3">
    <location>
        <begin position="928"/>
        <end position="947"/>
    </location>
</feature>
<feature type="compositionally biased region" description="Low complexity" evidence="3">
    <location>
        <begin position="1326"/>
        <end position="1339"/>
    </location>
</feature>
<dbReference type="SMART" id="SM00186">
    <property type="entry name" value="FBG"/>
    <property type="match status" value="1"/>
</dbReference>
<dbReference type="InParanoid" id="A0A3B3HJC6"/>
<dbReference type="RefSeq" id="XP_023811147.1">
    <property type="nucleotide sequence ID" value="XM_023955379.1"/>
</dbReference>
<dbReference type="InterPro" id="IPR002181">
    <property type="entry name" value="Fibrinogen_a/b/g_C_dom"/>
</dbReference>
<feature type="compositionally biased region" description="Polar residues" evidence="3">
    <location>
        <begin position="593"/>
        <end position="602"/>
    </location>
</feature>
<keyword evidence="7" id="KW-1185">Reference proteome</keyword>
<sequence length="2121" mass="238445">MKLTAPCVFGSLLAFLSLSWIKADEEVVLKGQGFGPCVATLRPERACSPGQHDATCPYLLHLPPLTVHLPQQFQELEKIMQDLQKLKESVDELREMCANCTVSQTGGECGRQSGEHEKMTAGKGTREDERTWVRVILEKNDGDFREDCEKDKKTKKTYEDNTDDWLVQEGMEDKKLEADKTKNKKEIAEKETKEIMLKNNKKTKTGKAKPFDETQMSTADPNGSAADLTTEKVAEKNHSEPERNKEDSTKEDTRIYPTESRQSEEEKYIQKYTKTKETDGIFVSANQEYGEETKKTLGDGVKVNRNNEKPEQTELTENERTIKEMGSDEKSRAIGKEIKTERVNGDGDGELSSSKTTKRADFVSISPTPQFKMRTASRVDSIDSRKVRTFTSSLPLPSFPISPLSSITDVSQSTAAGRGPTQSTGPYTAGVPGPRSFDADLSTDTLATTTVGGPGLQTVPNSASTRKLEGQLQGTSTTTPTTIHQTPYMTTSPRVEDDSHWKSKTTGRRPQPEQDMHADKKPPLGTKPEAKKKLKNPLNKPGQTLFPVKKSPPHQKEKPSQQKPKANKAKPDRDSIQPKNVKPVQKRFPGISKPNTKPNQKKNSLDTHKQGQTPDQDEITSQSITFPLKSPPAVLKPTTHRPQIVNTTLSDELSSKTGGLTPKQEENHPIKSNILSNENPLPGSNSNSESKYKENVSEQDHITPEQDVESDLKIPTGHLNQEPKHELESNSNQKATVRPDEKHNIEIIKEFKENKFLETNPGPNQNNTWPTKKPTLSRNFSKMNQTSKLDQAPKQNPKFKKTGTGLNINPNKKPKPGQPPQNNLKPKAPRPGLKPHPGFTPVQDKFHKAQSNRTTKPRPPYRFRPPTRPSLEPPAETIQKPNPEVQPQPELTMKSGANPTQSSRNYETMQPTFGFVKRITEDTHTPLDKSSNVSFKKTTTEQPNNPIYSRERFDDKLLLEPKSNLYSTSEEEKRHQLVTSTADWDMKPTQKTSTVHQNPKKIKELESADAPTPTPKHLEEIKDVSGDNPLHEPKSKEESKTKLTTTSVQTTAWPTKRPTISRNFSKMNQTSKLDQAPKQNPKFKKPGTGLNINPNKKPKLGQPSQTNPKLKAPRPGLKPHPGYTPFWDKINKAQSNRTTKPRPPYRFRPPTRLTLEPPAETIHKPNPEVQPQPKLTMKSVPNPTQSSRNYGTMQPTFGFVKEITEDTHTPMDKSSNVSFKKTTTEQPNNPIYSRERFDDKLLLEPKSNLFSTSEEEKRHQLVTSTADWDMKPTQKTSTVHQNPKKIKELESADAPTPTPKHLEEIKDVSGDNPLHEPKSKEESKTKLTTTSVPTTAWPTKRPTLSRNFSKMNQTSKLDQAPKQNPKFKKPGTGLNINPNKKPKPGQPSQTNPKLKAPRPGLKPHPGFTPVQDKFHKAQSNRTTKPRPPYRFRPPTRPTLEPPAETIQKPNPEVQPQPELTMKSVPNPTQSSRNYETMQPTFGFVKRITEDTHTPMDKSSNVSFKKTTTEQPNNPIYSGERFDDKLLLEPKSNLYSTSEEEKRHQLVTSTADWDMKPTQKTSTVHQNPKKIKELESADAPTPTPKHLEEIKDVSGDNPLHETKSKDESKTKLTTTSVQTTAWPTKRPTLSRNFSKMNQTSKLDQAPKQNPKFKKPGTGLNINPNKKPKPGQPSQTNPKLKAPRPGLKPLPGFTAFWDKINKAQSNRTSQQRPLYRFRPSTRPTLEPPAETNKRVNPEVQPKPNEANKTTPTHISWTSSDALQNTNTNIISSTISGSTPPSGVPKFDSTSKIAVSVEKSTLATTVPYSSSKTTLTISPDFRSVTTATSGFDPQTSADSTLELRVKINQVAAFPFNSQSPNRRPADEHPRQIPRGTDRDKTYRQPDRFPFPARRDCAELLMLGNKHSGIYRVSPNHRHASFNVFCDMEQEGGGWTVLQRRMDGSVSFNRTWAEYRSGFGELSGEFWLGNNMIHLLTHDRDMVLRVELEDFNGVREHAQYAHFSVAGEQLQYRLTVGGYTGTAGDALLFSRMYNHNNKAFTTPDKDNDRYPSGNCGAYYSSGWWFDACMAANLNGRYYAGPYKGLRDGIFWGTWPNISREYYPTNDRHSFKNVRMMIRPVGFLPP</sequence>
<dbReference type="SUPFAM" id="SSF56496">
    <property type="entry name" value="Fibrinogen C-terminal domain-like"/>
    <property type="match status" value="1"/>
</dbReference>
<feature type="region of interest" description="Disordered" evidence="3">
    <location>
        <begin position="923"/>
        <end position="1193"/>
    </location>
</feature>
<dbReference type="GeneTree" id="ENSGT00940000157946"/>
<keyword evidence="1" id="KW-1015">Disulfide bond</keyword>